<dbReference type="Proteomes" id="UP000694548">
    <property type="component" value="Unassembled WGS sequence"/>
</dbReference>
<dbReference type="Gene3D" id="3.30.160.60">
    <property type="entry name" value="Classic Zinc Finger"/>
    <property type="match status" value="3"/>
</dbReference>
<keyword evidence="2" id="KW-0677">Repeat</keyword>
<dbReference type="FunFam" id="3.30.160.60:FF:000446">
    <property type="entry name" value="Zinc finger protein"/>
    <property type="match status" value="1"/>
</dbReference>
<feature type="domain" description="C2H2-type" evidence="7">
    <location>
        <begin position="1"/>
        <end position="14"/>
    </location>
</feature>
<protein>
    <recommendedName>
        <fullName evidence="7">C2H2-type domain-containing protein</fullName>
    </recommendedName>
</protein>
<evidence type="ECO:0000256" key="2">
    <source>
        <dbReference type="ARBA" id="ARBA00022737"/>
    </source>
</evidence>
<dbReference type="SUPFAM" id="SSF57667">
    <property type="entry name" value="beta-beta-alpha zinc fingers"/>
    <property type="match status" value="2"/>
</dbReference>
<dbReference type="Ensembl" id="ENSNFUT00015031486.1">
    <property type="protein sequence ID" value="ENSNFUP00015030129.1"/>
    <property type="gene ID" value="ENSNFUG00015014678.1"/>
</dbReference>
<keyword evidence="3 6" id="KW-0863">Zinc-finger</keyword>
<dbReference type="PANTHER" id="PTHR23235:SF142">
    <property type="entry name" value="ZINC FINGER PROTEIN 384"/>
    <property type="match status" value="1"/>
</dbReference>
<dbReference type="PROSITE" id="PS50157">
    <property type="entry name" value="ZINC_FINGER_C2H2_2"/>
    <property type="match status" value="2"/>
</dbReference>
<name>A0A8C6M7N3_NOTFU</name>
<evidence type="ECO:0000256" key="6">
    <source>
        <dbReference type="PROSITE-ProRule" id="PRU00042"/>
    </source>
</evidence>
<dbReference type="AlphaFoldDB" id="A0A8C6M7N3"/>
<accession>A0A8C6M7N3</accession>
<dbReference type="InterPro" id="IPR013087">
    <property type="entry name" value="Znf_C2H2_type"/>
</dbReference>
<keyword evidence="5" id="KW-0539">Nucleus</keyword>
<dbReference type="InterPro" id="IPR036236">
    <property type="entry name" value="Znf_C2H2_sf"/>
</dbReference>
<sequence length="81" mass="9115">NLNTHMRVHTGQKPFACELCTHKASLNTHMKVHTGQKPFACELCGYRCTHKASLNTYMKVHTGEKPLPVSSVDTDVHIRQV</sequence>
<evidence type="ECO:0000256" key="1">
    <source>
        <dbReference type="ARBA" id="ARBA00022723"/>
    </source>
</evidence>
<evidence type="ECO:0000259" key="7">
    <source>
        <dbReference type="PROSITE" id="PS50157"/>
    </source>
</evidence>
<dbReference type="GO" id="GO:0000981">
    <property type="term" value="F:DNA-binding transcription factor activity, RNA polymerase II-specific"/>
    <property type="evidence" value="ECO:0007669"/>
    <property type="project" value="TreeGrafter"/>
</dbReference>
<evidence type="ECO:0000313" key="8">
    <source>
        <dbReference type="Ensembl" id="ENSNFUP00015030129.1"/>
    </source>
</evidence>
<reference evidence="8" key="1">
    <citation type="submission" date="2025-08" db="UniProtKB">
        <authorList>
            <consortium name="Ensembl"/>
        </authorList>
    </citation>
    <scope>IDENTIFICATION</scope>
</reference>
<dbReference type="GO" id="GO:0008270">
    <property type="term" value="F:zinc ion binding"/>
    <property type="evidence" value="ECO:0007669"/>
    <property type="project" value="UniProtKB-KW"/>
</dbReference>
<dbReference type="GeneTree" id="ENSGT01150000286959"/>
<organism evidence="8 9">
    <name type="scientific">Nothobranchius furzeri</name>
    <name type="common">Turquoise killifish</name>
    <dbReference type="NCBI Taxonomy" id="105023"/>
    <lineage>
        <taxon>Eukaryota</taxon>
        <taxon>Metazoa</taxon>
        <taxon>Chordata</taxon>
        <taxon>Craniata</taxon>
        <taxon>Vertebrata</taxon>
        <taxon>Euteleostomi</taxon>
        <taxon>Actinopterygii</taxon>
        <taxon>Neopterygii</taxon>
        <taxon>Teleostei</taxon>
        <taxon>Neoteleostei</taxon>
        <taxon>Acanthomorphata</taxon>
        <taxon>Ovalentaria</taxon>
        <taxon>Atherinomorphae</taxon>
        <taxon>Cyprinodontiformes</taxon>
        <taxon>Nothobranchiidae</taxon>
        <taxon>Nothobranchius</taxon>
    </lineage>
</organism>
<keyword evidence="4" id="KW-0862">Zinc</keyword>
<evidence type="ECO:0000313" key="9">
    <source>
        <dbReference type="Proteomes" id="UP000694548"/>
    </source>
</evidence>
<proteinExistence type="predicted"/>
<evidence type="ECO:0000256" key="4">
    <source>
        <dbReference type="ARBA" id="ARBA00022833"/>
    </source>
</evidence>
<dbReference type="PANTHER" id="PTHR23235">
    <property type="entry name" value="KRUEPPEL-LIKE TRANSCRIPTION FACTOR"/>
    <property type="match status" value="1"/>
</dbReference>
<evidence type="ECO:0000256" key="5">
    <source>
        <dbReference type="ARBA" id="ARBA00023242"/>
    </source>
</evidence>
<dbReference type="GO" id="GO:0000978">
    <property type="term" value="F:RNA polymerase II cis-regulatory region sequence-specific DNA binding"/>
    <property type="evidence" value="ECO:0007669"/>
    <property type="project" value="TreeGrafter"/>
</dbReference>
<keyword evidence="1" id="KW-0479">Metal-binding</keyword>
<evidence type="ECO:0000256" key="3">
    <source>
        <dbReference type="ARBA" id="ARBA00022771"/>
    </source>
</evidence>
<feature type="domain" description="C2H2-type" evidence="7">
    <location>
        <begin position="39"/>
        <end position="66"/>
    </location>
</feature>
<reference evidence="8" key="2">
    <citation type="submission" date="2025-09" db="UniProtKB">
        <authorList>
            <consortium name="Ensembl"/>
        </authorList>
    </citation>
    <scope>IDENTIFICATION</scope>
</reference>
<keyword evidence="9" id="KW-1185">Reference proteome</keyword>